<comment type="caution">
    <text evidence="3">The sequence shown here is derived from an EMBL/GenBank/DDBJ whole genome shotgun (WGS) entry which is preliminary data.</text>
</comment>
<feature type="compositionally biased region" description="Low complexity" evidence="1">
    <location>
        <begin position="102"/>
        <end position="116"/>
    </location>
</feature>
<feature type="region of interest" description="Disordered" evidence="1">
    <location>
        <begin position="209"/>
        <end position="265"/>
    </location>
</feature>
<dbReference type="EMBL" id="JARQZJ010000128">
    <property type="protein sequence ID" value="KAK9891461.1"/>
    <property type="molecule type" value="Genomic_DNA"/>
</dbReference>
<organism evidence="3 4">
    <name type="scientific">Henosepilachna vigintioctopunctata</name>
    <dbReference type="NCBI Taxonomy" id="420089"/>
    <lineage>
        <taxon>Eukaryota</taxon>
        <taxon>Metazoa</taxon>
        <taxon>Ecdysozoa</taxon>
        <taxon>Arthropoda</taxon>
        <taxon>Hexapoda</taxon>
        <taxon>Insecta</taxon>
        <taxon>Pterygota</taxon>
        <taxon>Neoptera</taxon>
        <taxon>Endopterygota</taxon>
        <taxon>Coleoptera</taxon>
        <taxon>Polyphaga</taxon>
        <taxon>Cucujiformia</taxon>
        <taxon>Coccinelloidea</taxon>
        <taxon>Coccinellidae</taxon>
        <taxon>Epilachninae</taxon>
        <taxon>Epilachnini</taxon>
        <taxon>Henosepilachna</taxon>
    </lineage>
</organism>
<feature type="region of interest" description="Disordered" evidence="1">
    <location>
        <begin position="506"/>
        <end position="557"/>
    </location>
</feature>
<feature type="compositionally biased region" description="Basic and acidic residues" evidence="1">
    <location>
        <begin position="506"/>
        <end position="537"/>
    </location>
</feature>
<dbReference type="PANTHER" id="PTHR15491">
    <property type="match status" value="1"/>
</dbReference>
<feature type="domain" description="U1-type" evidence="2">
    <location>
        <begin position="454"/>
        <end position="494"/>
    </location>
</feature>
<dbReference type="GO" id="GO:0008270">
    <property type="term" value="F:zinc ion binding"/>
    <property type="evidence" value="ECO:0007669"/>
    <property type="project" value="InterPro"/>
</dbReference>
<feature type="region of interest" description="Disordered" evidence="1">
    <location>
        <begin position="1"/>
        <end position="174"/>
    </location>
</feature>
<feature type="compositionally biased region" description="Basic and acidic residues" evidence="1">
    <location>
        <begin position="582"/>
        <end position="614"/>
    </location>
</feature>
<gene>
    <name evidence="3" type="ORF">WA026_014694</name>
</gene>
<dbReference type="InterPro" id="IPR026811">
    <property type="entry name" value="CIZ1"/>
</dbReference>
<feature type="compositionally biased region" description="Acidic residues" evidence="1">
    <location>
        <begin position="572"/>
        <end position="581"/>
    </location>
</feature>
<feature type="domain" description="U1-type" evidence="2">
    <location>
        <begin position="270"/>
        <end position="304"/>
    </location>
</feature>
<protein>
    <recommendedName>
        <fullName evidence="2">U1-type domain-containing protein</fullName>
    </recommendedName>
</protein>
<feature type="domain" description="U1-type" evidence="2">
    <location>
        <begin position="336"/>
        <end position="368"/>
    </location>
</feature>
<accession>A0AAW1V6Y6</accession>
<keyword evidence="4" id="KW-1185">Reference proteome</keyword>
<feature type="compositionally biased region" description="Basic and acidic residues" evidence="1">
    <location>
        <begin position="64"/>
        <end position="87"/>
    </location>
</feature>
<dbReference type="SMART" id="SM00451">
    <property type="entry name" value="ZnF_U1"/>
    <property type="match status" value="4"/>
</dbReference>
<dbReference type="PANTHER" id="PTHR15491:SF18">
    <property type="entry name" value="CIZ1 ZINC FINGER PROTEIN, ISOFORM A"/>
    <property type="match status" value="1"/>
</dbReference>
<sequence length="625" mass="72574">MSYYRPSFSQTVAMTRGRGGYSPRGSSYRGSSRGSRGSYGSPRGFSSFDSRSKYSDRYTGSRSNKFDDYRNKPFRSEYSSRDRSPDRKKPRLEGYSSRHDSSYGSSGSYGGRYESSFTERRSFSGERSVSYPRREEFRRPSGPPSRGGYRGRGSSRGSRILRARERLPPRRRMIESSYGIRKRLITSRAIDYSRRLKISKLRSVINARRANKSDDSDAEKDDKKDSDKDDDEQEETEVKEKKSPKKEKEESDKKDDKDQASDDARPKKNMIKLVCPHCNVRCITFLKYEMHLRSRTHMLSMKRVAMKQKAILSQMRQAQRSAQNELEKSSSEDLQGRTLFCPLCKLNYKQKKDVHQSSEAHKNMKKFLMPFCKICSVTFKSPMIFESHCCSIEHLKRKQRMENDASDESNEDADLENFTTIDSVGDVDEEEVDKKDEPEAKEIVNVGIEKIRKVEAHYCELCKMYLTRADDSEMPKVVAKHCKMVVHMKRYIRFKEDRALEERAQKLQKKETAEKEEKAAKKVKIEKEDKVEKISKEETEDNDVANKSMDDYENKEDKMWADVDKDLGDILADAEDDDEEDSSAKTKERFDRFKLSEKNGDESLKDEKDDEKISNGEPEDAKEET</sequence>
<dbReference type="InterPro" id="IPR003604">
    <property type="entry name" value="Matrin/U1-like-C_Znf_C2H2"/>
</dbReference>
<evidence type="ECO:0000313" key="4">
    <source>
        <dbReference type="Proteomes" id="UP001431783"/>
    </source>
</evidence>
<feature type="compositionally biased region" description="Basic and acidic residues" evidence="1">
    <location>
        <begin position="162"/>
        <end position="174"/>
    </location>
</feature>
<dbReference type="GO" id="GO:0003676">
    <property type="term" value="F:nucleic acid binding"/>
    <property type="evidence" value="ECO:0007669"/>
    <property type="project" value="InterPro"/>
</dbReference>
<feature type="compositionally biased region" description="Basic and acidic residues" evidence="1">
    <location>
        <begin position="548"/>
        <end position="557"/>
    </location>
</feature>
<feature type="region of interest" description="Disordered" evidence="1">
    <location>
        <begin position="571"/>
        <end position="625"/>
    </location>
</feature>
<dbReference type="Proteomes" id="UP001431783">
    <property type="component" value="Unassembled WGS sequence"/>
</dbReference>
<evidence type="ECO:0000313" key="3">
    <source>
        <dbReference type="EMBL" id="KAK9891461.1"/>
    </source>
</evidence>
<evidence type="ECO:0000259" key="2">
    <source>
        <dbReference type="SMART" id="SM00451"/>
    </source>
</evidence>
<proteinExistence type="predicted"/>
<dbReference type="AlphaFoldDB" id="A0AAW1V6Y6"/>
<name>A0AAW1V6Y6_9CUCU</name>
<feature type="domain" description="U1-type" evidence="2">
    <location>
        <begin position="371"/>
        <end position="401"/>
    </location>
</feature>
<reference evidence="3 4" key="1">
    <citation type="submission" date="2023-03" db="EMBL/GenBank/DDBJ databases">
        <title>Genome insight into feeding habits of ladybird beetles.</title>
        <authorList>
            <person name="Li H.-S."/>
            <person name="Huang Y.-H."/>
            <person name="Pang H."/>
        </authorList>
    </citation>
    <scope>NUCLEOTIDE SEQUENCE [LARGE SCALE GENOMIC DNA]</scope>
    <source>
        <strain evidence="3">SYSU_2023b</strain>
        <tissue evidence="3">Whole body</tissue>
    </source>
</reference>
<feature type="compositionally biased region" description="Low complexity" evidence="1">
    <location>
        <begin position="23"/>
        <end position="48"/>
    </location>
</feature>
<dbReference type="InterPro" id="IPR013087">
    <property type="entry name" value="Znf_C2H2_type"/>
</dbReference>
<evidence type="ECO:0000256" key="1">
    <source>
        <dbReference type="SAM" id="MobiDB-lite"/>
    </source>
</evidence>
<feature type="compositionally biased region" description="Basic and acidic residues" evidence="1">
    <location>
        <begin position="211"/>
        <end position="227"/>
    </location>
</feature>
<feature type="compositionally biased region" description="Basic and acidic residues" evidence="1">
    <location>
        <begin position="236"/>
        <end position="265"/>
    </location>
</feature>
<dbReference type="Pfam" id="PF12874">
    <property type="entry name" value="zf-met"/>
    <property type="match status" value="1"/>
</dbReference>